<dbReference type="Proteomes" id="UP000287651">
    <property type="component" value="Unassembled WGS sequence"/>
</dbReference>
<gene>
    <name evidence="1" type="ORF">B296_00001162</name>
</gene>
<proteinExistence type="predicted"/>
<evidence type="ECO:0000313" key="1">
    <source>
        <dbReference type="EMBL" id="RRT56160.1"/>
    </source>
</evidence>
<dbReference type="EMBL" id="AMZH03009750">
    <property type="protein sequence ID" value="RRT56160.1"/>
    <property type="molecule type" value="Genomic_DNA"/>
</dbReference>
<organism evidence="1 2">
    <name type="scientific">Ensete ventricosum</name>
    <name type="common">Abyssinian banana</name>
    <name type="synonym">Musa ensete</name>
    <dbReference type="NCBI Taxonomy" id="4639"/>
    <lineage>
        <taxon>Eukaryota</taxon>
        <taxon>Viridiplantae</taxon>
        <taxon>Streptophyta</taxon>
        <taxon>Embryophyta</taxon>
        <taxon>Tracheophyta</taxon>
        <taxon>Spermatophyta</taxon>
        <taxon>Magnoliopsida</taxon>
        <taxon>Liliopsida</taxon>
        <taxon>Zingiberales</taxon>
        <taxon>Musaceae</taxon>
        <taxon>Ensete</taxon>
    </lineage>
</organism>
<dbReference type="AlphaFoldDB" id="A0A426YWQ0"/>
<protein>
    <submittedName>
        <fullName evidence="1">Uncharacterized protein</fullName>
    </submittedName>
</protein>
<comment type="caution">
    <text evidence="1">The sequence shown here is derived from an EMBL/GenBank/DDBJ whole genome shotgun (WGS) entry which is preliminary data.</text>
</comment>
<evidence type="ECO:0000313" key="2">
    <source>
        <dbReference type="Proteomes" id="UP000287651"/>
    </source>
</evidence>
<name>A0A426YWQ0_ENSVE</name>
<reference evidence="1 2" key="1">
    <citation type="journal article" date="2014" name="Agronomy (Basel)">
        <title>A Draft Genome Sequence for Ensete ventricosum, the Drought-Tolerant Tree Against Hunger.</title>
        <authorList>
            <person name="Harrison J."/>
            <person name="Moore K.A."/>
            <person name="Paszkiewicz K."/>
            <person name="Jones T."/>
            <person name="Grant M."/>
            <person name="Ambacheew D."/>
            <person name="Muzemil S."/>
            <person name="Studholme D.J."/>
        </authorList>
    </citation>
    <scope>NUCLEOTIDE SEQUENCE [LARGE SCALE GENOMIC DNA]</scope>
</reference>
<sequence>MAAEGSESGAAVMEEEEEGSSNVGCCGCGATLWLQVEMVAAKVRLRQRDEGAAECTAVQRRTAAVWSERPLLVVFNLLLAAIKEVGSERSLLVAFVPQEIAAGCDQGGWQREITAGSVVQRRIAAGRDQGRWQHCAARDACCG</sequence>
<accession>A0A426YWQ0</accession>